<name>A0AAV7E2B8_ARIFI</name>
<keyword evidence="4" id="KW-1185">Reference proteome</keyword>
<dbReference type="InterPro" id="IPR052769">
    <property type="entry name" value="TPR_domain_protein"/>
</dbReference>
<reference evidence="3 4" key="1">
    <citation type="submission" date="2021-07" db="EMBL/GenBank/DDBJ databases">
        <title>The Aristolochia fimbriata genome: insights into angiosperm evolution, floral development and chemical biosynthesis.</title>
        <authorList>
            <person name="Jiao Y."/>
        </authorList>
    </citation>
    <scope>NUCLEOTIDE SEQUENCE [LARGE SCALE GENOMIC DNA]</scope>
    <source>
        <strain evidence="3">IBCAS-2021</strain>
        <tissue evidence="3">Leaf</tissue>
    </source>
</reference>
<dbReference type="SUPFAM" id="SSF48452">
    <property type="entry name" value="TPR-like"/>
    <property type="match status" value="1"/>
</dbReference>
<dbReference type="SMART" id="SM00028">
    <property type="entry name" value="TPR"/>
    <property type="match status" value="3"/>
</dbReference>
<feature type="repeat" description="TPR" evidence="1">
    <location>
        <begin position="300"/>
        <end position="333"/>
    </location>
</feature>
<dbReference type="PROSITE" id="PS50005">
    <property type="entry name" value="TPR"/>
    <property type="match status" value="1"/>
</dbReference>
<dbReference type="PANTHER" id="PTHR46014">
    <property type="entry name" value="TETRATRICOPEPTIDE REPEAT PROTEIN 1"/>
    <property type="match status" value="1"/>
</dbReference>
<dbReference type="EMBL" id="JAINDJ010000007">
    <property type="protein sequence ID" value="KAG9442954.1"/>
    <property type="molecule type" value="Genomic_DNA"/>
</dbReference>
<dbReference type="AlphaFoldDB" id="A0AAV7E2B8"/>
<accession>A0AAV7E2B8</accession>
<evidence type="ECO:0000256" key="1">
    <source>
        <dbReference type="PROSITE-ProRule" id="PRU00339"/>
    </source>
</evidence>
<evidence type="ECO:0000313" key="3">
    <source>
        <dbReference type="EMBL" id="KAG9442954.1"/>
    </source>
</evidence>
<dbReference type="InterPro" id="IPR019734">
    <property type="entry name" value="TPR_rpt"/>
</dbReference>
<protein>
    <recommendedName>
        <fullName evidence="5">Tetratricopeptide repeat protein 1</fullName>
    </recommendedName>
</protein>
<dbReference type="Proteomes" id="UP000825729">
    <property type="component" value="Unassembled WGS sequence"/>
</dbReference>
<dbReference type="Gene3D" id="1.25.40.10">
    <property type="entry name" value="Tetratricopeptide repeat domain"/>
    <property type="match status" value="1"/>
</dbReference>
<proteinExistence type="predicted"/>
<evidence type="ECO:0000313" key="4">
    <source>
        <dbReference type="Proteomes" id="UP000825729"/>
    </source>
</evidence>
<feature type="region of interest" description="Disordered" evidence="2">
    <location>
        <begin position="148"/>
        <end position="208"/>
    </location>
</feature>
<organism evidence="3 4">
    <name type="scientific">Aristolochia fimbriata</name>
    <name type="common">White veined hardy Dutchman's pipe vine</name>
    <dbReference type="NCBI Taxonomy" id="158543"/>
    <lineage>
        <taxon>Eukaryota</taxon>
        <taxon>Viridiplantae</taxon>
        <taxon>Streptophyta</taxon>
        <taxon>Embryophyta</taxon>
        <taxon>Tracheophyta</taxon>
        <taxon>Spermatophyta</taxon>
        <taxon>Magnoliopsida</taxon>
        <taxon>Magnoliidae</taxon>
        <taxon>Piperales</taxon>
        <taxon>Aristolochiaceae</taxon>
        <taxon>Aristolochia</taxon>
    </lineage>
</organism>
<evidence type="ECO:0000256" key="2">
    <source>
        <dbReference type="SAM" id="MobiDB-lite"/>
    </source>
</evidence>
<keyword evidence="1" id="KW-0802">TPR repeat</keyword>
<sequence length="397" mass="43337">MRRRTAEPLTSYGNSLLTQHGMQERIQYLGPSWAPLPLVRGSFVCKPTSILESKTSTSSEIFFLAESDSVCGFTTYAPSFSTSTCGTIEIACAAPSSSKVPGKISSGKVCYAGVGTGIGSNSGKTWRSFCPDAHFRVTSALKMVVIEPDSSSGESDSQQNLKKNSSLETSNVLTEESGKEGDGFETASEGEHESDGLEQSGPSKDDSFEDALTMDELKQRAVDQANDAKMEGNRLFGAGQYEDALLQYTQALQVVPEMPLTTEIRSICHANSAICYLKLGRYEDTVKEATEALKLNPAYLKALLRRAEAHERLEHFEEAIADMKSVLELDPSHDQAKRAIGRLEPLAAEKREKLKEEMMGKLKDMGNSILGRFGMSVDNFKAVKDPNTGSYSISFQR</sequence>
<feature type="compositionally biased region" description="Polar residues" evidence="2">
    <location>
        <begin position="149"/>
        <end position="174"/>
    </location>
</feature>
<dbReference type="PANTHER" id="PTHR46014:SF1">
    <property type="entry name" value="TETRATRICOPEPTIDE REPEAT PROTEIN 1"/>
    <property type="match status" value="1"/>
</dbReference>
<evidence type="ECO:0008006" key="5">
    <source>
        <dbReference type="Google" id="ProtNLM"/>
    </source>
</evidence>
<dbReference type="Pfam" id="PF13432">
    <property type="entry name" value="TPR_16"/>
    <property type="match status" value="1"/>
</dbReference>
<gene>
    <name evidence="3" type="ORF">H6P81_018808</name>
</gene>
<dbReference type="InterPro" id="IPR011990">
    <property type="entry name" value="TPR-like_helical_dom_sf"/>
</dbReference>
<comment type="caution">
    <text evidence="3">The sequence shown here is derived from an EMBL/GenBank/DDBJ whole genome shotgun (WGS) entry which is preliminary data.</text>
</comment>